<sequence>MRTGRLGAAQAGDFLVHGSVLCRKRIGYRIVIPAKAGIHLDFSREPRKSKWIPACAGMTSV</sequence>
<name>A0A5C5U2G3_9GAMM</name>
<accession>A0A5C5U2G3</accession>
<dbReference type="Proteomes" id="UP000319980">
    <property type="component" value="Unassembled WGS sequence"/>
</dbReference>
<evidence type="ECO:0000313" key="2">
    <source>
        <dbReference type="Proteomes" id="UP000319980"/>
    </source>
</evidence>
<proteinExistence type="predicted"/>
<reference evidence="1 2" key="1">
    <citation type="journal article" date="2008" name="Int. J. Syst. Evol. Microbiol.">
        <title>Luteimonas marina sp. nov., isolated from seawater.</title>
        <authorList>
            <person name="Baik K.S."/>
            <person name="Park S.C."/>
            <person name="Kim M.S."/>
            <person name="Kim E.M."/>
            <person name="Park C."/>
            <person name="Chun J."/>
            <person name="Seong C.N."/>
        </authorList>
    </citation>
    <scope>NUCLEOTIDE SEQUENCE [LARGE SCALE GENOMIC DNA]</scope>
    <source>
        <strain evidence="1 2">FR1330</strain>
    </source>
</reference>
<protein>
    <submittedName>
        <fullName evidence="1">Uncharacterized protein</fullName>
    </submittedName>
</protein>
<dbReference type="EMBL" id="VOHK01000004">
    <property type="protein sequence ID" value="TWT20009.1"/>
    <property type="molecule type" value="Genomic_DNA"/>
</dbReference>
<evidence type="ECO:0000313" key="1">
    <source>
        <dbReference type="EMBL" id="TWT20009.1"/>
    </source>
</evidence>
<comment type="caution">
    <text evidence="1">The sequence shown here is derived from an EMBL/GenBank/DDBJ whole genome shotgun (WGS) entry which is preliminary data.</text>
</comment>
<keyword evidence="2" id="KW-1185">Reference proteome</keyword>
<gene>
    <name evidence="1" type="ORF">FQY83_09610</name>
</gene>
<organism evidence="1 2">
    <name type="scientific">Luteimonas marina</name>
    <dbReference type="NCBI Taxonomy" id="488485"/>
    <lineage>
        <taxon>Bacteria</taxon>
        <taxon>Pseudomonadati</taxon>
        <taxon>Pseudomonadota</taxon>
        <taxon>Gammaproteobacteria</taxon>
        <taxon>Lysobacterales</taxon>
        <taxon>Lysobacteraceae</taxon>
        <taxon>Luteimonas</taxon>
    </lineage>
</organism>
<dbReference type="AlphaFoldDB" id="A0A5C5U2G3"/>